<dbReference type="InterPro" id="IPR001304">
    <property type="entry name" value="C-type_lectin-like"/>
</dbReference>
<feature type="non-terminal residue" evidence="2">
    <location>
        <position position="226"/>
    </location>
</feature>
<proteinExistence type="predicted"/>
<dbReference type="PROSITE" id="PS50041">
    <property type="entry name" value="C_TYPE_LECTIN_2"/>
    <property type="match status" value="1"/>
</dbReference>
<keyword evidence="3" id="KW-1185">Reference proteome</keyword>
<dbReference type="EMBL" id="CAJHUC010002520">
    <property type="protein sequence ID" value="CAD7703926.1"/>
    <property type="molecule type" value="Genomic_DNA"/>
</dbReference>
<name>A0A8S1JCP1_9CHLO</name>
<dbReference type="InterPro" id="IPR016186">
    <property type="entry name" value="C-type_lectin-like/link_sf"/>
</dbReference>
<organism evidence="2 3">
    <name type="scientific">Ostreobium quekettii</name>
    <dbReference type="NCBI Taxonomy" id="121088"/>
    <lineage>
        <taxon>Eukaryota</taxon>
        <taxon>Viridiplantae</taxon>
        <taxon>Chlorophyta</taxon>
        <taxon>core chlorophytes</taxon>
        <taxon>Ulvophyceae</taxon>
        <taxon>TCBD clade</taxon>
        <taxon>Bryopsidales</taxon>
        <taxon>Ostreobineae</taxon>
        <taxon>Ostreobiaceae</taxon>
        <taxon>Ostreobium</taxon>
    </lineage>
</organism>
<dbReference type="CDD" id="cd00037">
    <property type="entry name" value="CLECT"/>
    <property type="match status" value="1"/>
</dbReference>
<gene>
    <name evidence="2" type="ORF">OSTQU699_LOCUS9283</name>
</gene>
<dbReference type="Pfam" id="PF00059">
    <property type="entry name" value="Lectin_C"/>
    <property type="match status" value="1"/>
</dbReference>
<dbReference type="OrthoDB" id="1922840at2759"/>
<evidence type="ECO:0000313" key="2">
    <source>
        <dbReference type="EMBL" id="CAD7703926.1"/>
    </source>
</evidence>
<dbReference type="AlphaFoldDB" id="A0A8S1JCP1"/>
<dbReference type="InterPro" id="IPR016187">
    <property type="entry name" value="CTDL_fold"/>
</dbReference>
<comment type="caution">
    <text evidence="2">The sequence shown here is derived from an EMBL/GenBank/DDBJ whole genome shotgun (WGS) entry which is preliminary data.</text>
</comment>
<evidence type="ECO:0000313" key="3">
    <source>
        <dbReference type="Proteomes" id="UP000708148"/>
    </source>
</evidence>
<dbReference type="SUPFAM" id="SSF56436">
    <property type="entry name" value="C-type lectin-like"/>
    <property type="match status" value="1"/>
</dbReference>
<feature type="domain" description="C-type lectin" evidence="1">
    <location>
        <begin position="28"/>
        <end position="147"/>
    </location>
</feature>
<dbReference type="InterPro" id="IPR050801">
    <property type="entry name" value="Ca-Dep_Lectins_ImmuneDev"/>
</dbReference>
<accession>A0A8S1JCP1</accession>
<reference evidence="2" key="1">
    <citation type="submission" date="2020-12" db="EMBL/GenBank/DDBJ databases">
        <authorList>
            <person name="Iha C."/>
        </authorList>
    </citation>
    <scope>NUCLEOTIDE SEQUENCE</scope>
</reference>
<protein>
    <recommendedName>
        <fullName evidence="1">C-type lectin domain-containing protein</fullName>
    </recommendedName>
</protein>
<sequence>VLRGEKAECPDIFEEKPCFHLPDAKKFYTVDLERKLPFEAAANACTALGGRLAEPQSDEEHTMLSGLATREGCWIGLRLDTRGRPFVWRWLVSEEDVEQPFEIRETGSSLWASRARDEDNCAAVDRRGRTKNVFDTDCENSMPFVCEFDESDPPERCTGGDTLTVDKRYDPKVLRISDCVDYETAVTASTAVSETTKSIDPAKVLCPLGTPQRTTRDVQCCCGCSE</sequence>
<dbReference type="PANTHER" id="PTHR22801:SF63">
    <property type="entry name" value="C-TYPE LECTIN DOMAIN-CONTAINING PROTEIN"/>
    <property type="match status" value="1"/>
</dbReference>
<dbReference type="Gene3D" id="3.10.100.10">
    <property type="entry name" value="Mannose-Binding Protein A, subunit A"/>
    <property type="match status" value="1"/>
</dbReference>
<dbReference type="PANTHER" id="PTHR22801">
    <property type="entry name" value="LITHOSTATHINE"/>
    <property type="match status" value="1"/>
</dbReference>
<evidence type="ECO:0000259" key="1">
    <source>
        <dbReference type="PROSITE" id="PS50041"/>
    </source>
</evidence>
<dbReference type="SMART" id="SM00034">
    <property type="entry name" value="CLECT"/>
    <property type="match status" value="1"/>
</dbReference>
<feature type="non-terminal residue" evidence="2">
    <location>
        <position position="1"/>
    </location>
</feature>
<dbReference type="Proteomes" id="UP000708148">
    <property type="component" value="Unassembled WGS sequence"/>
</dbReference>